<dbReference type="Gene3D" id="3.10.450.50">
    <property type="match status" value="1"/>
</dbReference>
<gene>
    <name evidence="2" type="ORF">BCR32DRAFT_325241</name>
</gene>
<keyword evidence="3" id="KW-1185">Reference proteome</keyword>
<reference evidence="2 3" key="2">
    <citation type="submission" date="2016-08" db="EMBL/GenBank/DDBJ databases">
        <title>Pervasive Adenine N6-methylation of Active Genes in Fungi.</title>
        <authorList>
            <consortium name="DOE Joint Genome Institute"/>
            <person name="Mondo S.J."/>
            <person name="Dannebaum R.O."/>
            <person name="Kuo R.C."/>
            <person name="Labutti K."/>
            <person name="Haridas S."/>
            <person name="Kuo A."/>
            <person name="Salamov A."/>
            <person name="Ahrendt S.R."/>
            <person name="Lipzen A."/>
            <person name="Sullivan W."/>
            <person name="Andreopoulos W.B."/>
            <person name="Clum A."/>
            <person name="Lindquist E."/>
            <person name="Daum C."/>
            <person name="Ramamoorthy G.K."/>
            <person name="Gryganskyi A."/>
            <person name="Culley D."/>
            <person name="Magnuson J.K."/>
            <person name="James T.Y."/>
            <person name="O'Malley M.A."/>
            <person name="Stajich J.E."/>
            <person name="Spatafora J.W."/>
            <person name="Visel A."/>
            <person name="Grigoriev I.V."/>
        </authorList>
    </citation>
    <scope>NUCLEOTIDE SEQUENCE [LARGE SCALE GENOMIC DNA]</scope>
    <source>
        <strain evidence="2 3">S4</strain>
    </source>
</reference>
<feature type="domain" description="DUF4440" evidence="1">
    <location>
        <begin position="7"/>
        <end position="114"/>
    </location>
</feature>
<evidence type="ECO:0000313" key="3">
    <source>
        <dbReference type="Proteomes" id="UP000193944"/>
    </source>
</evidence>
<protein>
    <recommendedName>
        <fullName evidence="1">DUF4440 domain-containing protein</fullName>
    </recommendedName>
</protein>
<evidence type="ECO:0000313" key="2">
    <source>
        <dbReference type="EMBL" id="ORX85829.1"/>
    </source>
</evidence>
<name>A0A1Y1XJ89_9FUNG</name>
<evidence type="ECO:0000259" key="1">
    <source>
        <dbReference type="Pfam" id="PF14534"/>
    </source>
</evidence>
<dbReference type="Pfam" id="PF14534">
    <property type="entry name" value="DUF4440"/>
    <property type="match status" value="1"/>
</dbReference>
<dbReference type="AlphaFoldDB" id="A0A1Y1XJ89"/>
<dbReference type="EMBL" id="MCFG01000029">
    <property type="protein sequence ID" value="ORX85829.1"/>
    <property type="molecule type" value="Genomic_DNA"/>
</dbReference>
<dbReference type="SUPFAM" id="SSF54427">
    <property type="entry name" value="NTF2-like"/>
    <property type="match status" value="1"/>
</dbReference>
<dbReference type="InterPro" id="IPR027843">
    <property type="entry name" value="DUF4440"/>
</dbReference>
<organism evidence="2 3">
    <name type="scientific">Anaeromyces robustus</name>
    <dbReference type="NCBI Taxonomy" id="1754192"/>
    <lineage>
        <taxon>Eukaryota</taxon>
        <taxon>Fungi</taxon>
        <taxon>Fungi incertae sedis</taxon>
        <taxon>Chytridiomycota</taxon>
        <taxon>Chytridiomycota incertae sedis</taxon>
        <taxon>Neocallimastigomycetes</taxon>
        <taxon>Neocallimastigales</taxon>
        <taxon>Neocallimastigaceae</taxon>
        <taxon>Anaeromyces</taxon>
    </lineage>
</organism>
<dbReference type="OrthoDB" id="10456849at2759"/>
<proteinExistence type="predicted"/>
<comment type="caution">
    <text evidence="2">The sequence shown here is derived from an EMBL/GenBank/DDBJ whole genome shotgun (WGS) entry which is preliminary data.</text>
</comment>
<dbReference type="Proteomes" id="UP000193944">
    <property type="component" value="Unassembled WGS sequence"/>
</dbReference>
<reference evidence="2 3" key="1">
    <citation type="submission" date="2016-08" db="EMBL/GenBank/DDBJ databases">
        <title>A Parts List for Fungal Cellulosomes Revealed by Comparative Genomics.</title>
        <authorList>
            <consortium name="DOE Joint Genome Institute"/>
            <person name="Haitjema C.H."/>
            <person name="Gilmore S.P."/>
            <person name="Henske J.K."/>
            <person name="Solomon K.V."/>
            <person name="De Groot R."/>
            <person name="Kuo A."/>
            <person name="Mondo S.J."/>
            <person name="Salamov A.A."/>
            <person name="Labutti K."/>
            <person name="Zhao Z."/>
            <person name="Chiniquy J."/>
            <person name="Barry K."/>
            <person name="Brewer H.M."/>
            <person name="Purvine S.O."/>
            <person name="Wright A.T."/>
            <person name="Boxma B."/>
            <person name="Van Alen T."/>
            <person name="Hackstein J.H."/>
            <person name="Baker S.E."/>
            <person name="Grigoriev I.V."/>
            <person name="O'Malley M.A."/>
        </authorList>
    </citation>
    <scope>NUCLEOTIDE SEQUENCE [LARGE SCALE GENOMIC DNA]</scope>
    <source>
        <strain evidence="2 3">S4</strain>
    </source>
</reference>
<sequence length="122" mass="14120">MSDKDIIKQLYIDLCDASINKDLNKINEILADNYILTHMTGLNQSKEDYINSVRKGELKYYESIHESIEITINGDEAKVIGKTKTLASPFGMSKSWWRLRQDLIMKKIDNKWMIVKSVASTY</sequence>
<accession>A0A1Y1XJ89</accession>
<dbReference type="InterPro" id="IPR032710">
    <property type="entry name" value="NTF2-like_dom_sf"/>
</dbReference>